<dbReference type="InterPro" id="IPR018490">
    <property type="entry name" value="cNMP-bd_dom_sf"/>
</dbReference>
<feature type="domain" description="Cyclic nucleotide-binding" evidence="1">
    <location>
        <begin position="15"/>
        <end position="120"/>
    </location>
</feature>
<accession>A0A382YS63</accession>
<name>A0A382YS63_9ZZZZ</name>
<dbReference type="EMBL" id="UINC01177984">
    <property type="protein sequence ID" value="SVD85900.1"/>
    <property type="molecule type" value="Genomic_DNA"/>
</dbReference>
<organism evidence="2">
    <name type="scientific">marine metagenome</name>
    <dbReference type="NCBI Taxonomy" id="408172"/>
    <lineage>
        <taxon>unclassified sequences</taxon>
        <taxon>metagenomes</taxon>
        <taxon>ecological metagenomes</taxon>
    </lineage>
</organism>
<reference evidence="2" key="1">
    <citation type="submission" date="2018-05" db="EMBL/GenBank/DDBJ databases">
        <authorList>
            <person name="Lanie J.A."/>
            <person name="Ng W.-L."/>
            <person name="Kazmierczak K.M."/>
            <person name="Andrzejewski T.M."/>
            <person name="Davidsen T.M."/>
            <person name="Wayne K.J."/>
            <person name="Tettelin H."/>
            <person name="Glass J.I."/>
            <person name="Rusch D."/>
            <person name="Podicherti R."/>
            <person name="Tsui H.-C.T."/>
            <person name="Winkler M.E."/>
        </authorList>
    </citation>
    <scope>NUCLEOTIDE SEQUENCE</scope>
</reference>
<dbReference type="Gene3D" id="2.60.120.10">
    <property type="entry name" value="Jelly Rolls"/>
    <property type="match status" value="1"/>
</dbReference>
<dbReference type="SUPFAM" id="SSF51206">
    <property type="entry name" value="cAMP-binding domain-like"/>
    <property type="match status" value="1"/>
</dbReference>
<sequence length="166" mass="18475">METDAIKKFILQIPFFKAFTDHELNKLVGREKLFKDSKKGGYIFKEGDPGSSLYVLLFGDIDLVKKSEGGTESIILQLKSGALFGEVAMLTGNKRNVAARAASTKVVVMEFTRQLIDKMIPSVQNKFQKQLLLILAKNLDTMNMRYAKLESSIEVREKLAAGGAIK</sequence>
<dbReference type="InterPro" id="IPR014710">
    <property type="entry name" value="RmlC-like_jellyroll"/>
</dbReference>
<dbReference type="Pfam" id="PF00027">
    <property type="entry name" value="cNMP_binding"/>
    <property type="match status" value="1"/>
</dbReference>
<proteinExistence type="predicted"/>
<dbReference type="AlphaFoldDB" id="A0A382YS63"/>
<dbReference type="CDD" id="cd00038">
    <property type="entry name" value="CAP_ED"/>
    <property type="match status" value="1"/>
</dbReference>
<dbReference type="PROSITE" id="PS50042">
    <property type="entry name" value="CNMP_BINDING_3"/>
    <property type="match status" value="1"/>
</dbReference>
<gene>
    <name evidence="2" type="ORF">METZ01_LOCUS438754</name>
</gene>
<protein>
    <recommendedName>
        <fullName evidence="1">Cyclic nucleotide-binding domain-containing protein</fullName>
    </recommendedName>
</protein>
<evidence type="ECO:0000313" key="2">
    <source>
        <dbReference type="EMBL" id="SVD85900.1"/>
    </source>
</evidence>
<evidence type="ECO:0000259" key="1">
    <source>
        <dbReference type="PROSITE" id="PS50042"/>
    </source>
</evidence>
<dbReference type="InterPro" id="IPR000595">
    <property type="entry name" value="cNMP-bd_dom"/>
</dbReference>
<dbReference type="SMART" id="SM00100">
    <property type="entry name" value="cNMP"/>
    <property type="match status" value="1"/>
</dbReference>